<keyword evidence="6" id="KW-1185">Reference proteome</keyword>
<accession>A0ABZ1BSE2</accession>
<sequence>MGLLEARQPLAAAHLSEVYKTLDEWAAGSIPGCRGLLFLPYVHGAEVPAFRPNATGAFLGLRPEHDVRDLARAVLEGVSLGLREIVDVLQRRGVIITRLSLTGGGGRSRQWPRILASVLDRPLELMTREVSALGAAMLGAVASGIHPSLQTAVRHMAATPERVVEPEPAWTEAYKAVHTEFRRALAANWRVRLDHV</sequence>
<evidence type="ECO:0000256" key="3">
    <source>
        <dbReference type="ARBA" id="ARBA00022777"/>
    </source>
</evidence>
<dbReference type="Proteomes" id="UP001333102">
    <property type="component" value="Chromosome"/>
</dbReference>
<evidence type="ECO:0000259" key="4">
    <source>
        <dbReference type="Pfam" id="PF02782"/>
    </source>
</evidence>
<dbReference type="GO" id="GO:0016301">
    <property type="term" value="F:kinase activity"/>
    <property type="evidence" value="ECO:0007669"/>
    <property type="project" value="UniProtKB-KW"/>
</dbReference>
<dbReference type="PANTHER" id="PTHR43095">
    <property type="entry name" value="SUGAR KINASE"/>
    <property type="match status" value="1"/>
</dbReference>
<dbReference type="Pfam" id="PF02782">
    <property type="entry name" value="FGGY_C"/>
    <property type="match status" value="1"/>
</dbReference>
<evidence type="ECO:0000256" key="1">
    <source>
        <dbReference type="ARBA" id="ARBA00009156"/>
    </source>
</evidence>
<dbReference type="EMBL" id="CP141614">
    <property type="protein sequence ID" value="WRP15133.1"/>
    <property type="molecule type" value="Genomic_DNA"/>
</dbReference>
<dbReference type="PROSITE" id="PS00445">
    <property type="entry name" value="FGGY_KINASES_2"/>
    <property type="match status" value="1"/>
</dbReference>
<dbReference type="InterPro" id="IPR050406">
    <property type="entry name" value="FGGY_Carb_Kinase"/>
</dbReference>
<evidence type="ECO:0000256" key="2">
    <source>
        <dbReference type="ARBA" id="ARBA00022679"/>
    </source>
</evidence>
<name>A0ABZ1BSE2_9FIRM</name>
<gene>
    <name evidence="5" type="ORF">VLY81_02885</name>
</gene>
<keyword evidence="2" id="KW-0808">Transferase</keyword>
<dbReference type="Gene3D" id="3.30.420.40">
    <property type="match status" value="1"/>
</dbReference>
<comment type="similarity">
    <text evidence="1">Belongs to the FGGY kinase family.</text>
</comment>
<dbReference type="PANTHER" id="PTHR43095:SF5">
    <property type="entry name" value="XYLULOSE KINASE"/>
    <property type="match status" value="1"/>
</dbReference>
<feature type="domain" description="Carbohydrate kinase FGGY C-terminal" evidence="4">
    <location>
        <begin position="16"/>
        <end position="142"/>
    </location>
</feature>
<organism evidence="5 6">
    <name type="scientific">Geochorda subterranea</name>
    <dbReference type="NCBI Taxonomy" id="3109564"/>
    <lineage>
        <taxon>Bacteria</taxon>
        <taxon>Bacillati</taxon>
        <taxon>Bacillota</taxon>
        <taxon>Limnochordia</taxon>
        <taxon>Limnochordales</taxon>
        <taxon>Geochordaceae</taxon>
        <taxon>Geochorda</taxon>
    </lineage>
</organism>
<reference evidence="6" key="1">
    <citation type="submission" date="2023-12" db="EMBL/GenBank/DDBJ databases">
        <title>Novel isolates from deep terrestrial aquifers shed light on the physiology and ecology of the class Limnochordia.</title>
        <authorList>
            <person name="Karnachuk O.V."/>
            <person name="Lukina A.P."/>
            <person name="Avakyan M.R."/>
            <person name="Kadnikov V."/>
            <person name="Begmatov S."/>
            <person name="Beletsky A.V."/>
            <person name="Mardanov A.V."/>
            <person name="Ravin N.V."/>
        </authorList>
    </citation>
    <scope>NUCLEOTIDE SEQUENCE [LARGE SCALE GENOMIC DNA]</scope>
    <source>
        <strain evidence="6">LN</strain>
    </source>
</reference>
<dbReference type="SUPFAM" id="SSF53067">
    <property type="entry name" value="Actin-like ATPase domain"/>
    <property type="match status" value="1"/>
</dbReference>
<dbReference type="InterPro" id="IPR043129">
    <property type="entry name" value="ATPase_NBD"/>
</dbReference>
<evidence type="ECO:0000313" key="6">
    <source>
        <dbReference type="Proteomes" id="UP001333102"/>
    </source>
</evidence>
<dbReference type="RefSeq" id="WP_324669523.1">
    <property type="nucleotide sequence ID" value="NZ_CP141614.1"/>
</dbReference>
<protein>
    <submittedName>
        <fullName evidence="5">FGGY-family carbohydrate kinase</fullName>
    </submittedName>
</protein>
<keyword evidence="3 5" id="KW-0418">Kinase</keyword>
<dbReference type="InterPro" id="IPR018485">
    <property type="entry name" value="FGGY_C"/>
</dbReference>
<dbReference type="InterPro" id="IPR018483">
    <property type="entry name" value="Carb_kinase_FGGY_CS"/>
</dbReference>
<evidence type="ECO:0000313" key="5">
    <source>
        <dbReference type="EMBL" id="WRP15133.1"/>
    </source>
</evidence>
<proteinExistence type="inferred from homology"/>